<reference evidence="14" key="1">
    <citation type="submission" date="2009-11" db="EMBL/GenBank/DDBJ databases">
        <authorList>
            <consortium name="Porcine genome sequencing project"/>
        </authorList>
    </citation>
    <scope>NUCLEOTIDE SEQUENCE [LARGE SCALE GENOMIC DNA]</scope>
    <source>
        <strain evidence="14">Duroc</strain>
    </source>
</reference>
<dbReference type="InterPro" id="IPR011993">
    <property type="entry name" value="PH-like_dom_sf"/>
</dbReference>
<evidence type="ECO:0000313" key="14">
    <source>
        <dbReference type="Proteomes" id="UP000008227"/>
    </source>
</evidence>
<feature type="domain" description="PH" evidence="10">
    <location>
        <begin position="703"/>
        <end position="825"/>
    </location>
</feature>
<dbReference type="GeneTree" id="ENSGT00940000156974"/>
<dbReference type="InterPro" id="IPR035532">
    <property type="entry name" value="DBS_SH3"/>
</dbReference>
<dbReference type="Gene3D" id="1.20.58.60">
    <property type="match status" value="1"/>
</dbReference>
<dbReference type="InterPro" id="IPR056466">
    <property type="entry name" value="Spectrin_DBS"/>
</dbReference>
<evidence type="ECO:0000259" key="9">
    <source>
        <dbReference type="PROSITE" id="PS50002"/>
    </source>
</evidence>
<dbReference type="ExpressionAtlas" id="A0A287B0A9">
    <property type="expression patterns" value="baseline"/>
</dbReference>
<dbReference type="Pfam" id="PF00018">
    <property type="entry name" value="SH3_1"/>
    <property type="match status" value="1"/>
</dbReference>
<dbReference type="PANTHER" id="PTHR22826">
    <property type="entry name" value="RHO GUANINE EXCHANGE FACTOR-RELATED"/>
    <property type="match status" value="1"/>
</dbReference>
<dbReference type="Pfam" id="PF23289">
    <property type="entry name" value="Spectrin_5"/>
    <property type="match status" value="1"/>
</dbReference>
<evidence type="ECO:0000256" key="8">
    <source>
        <dbReference type="SAM" id="Coils"/>
    </source>
</evidence>
<dbReference type="InterPro" id="IPR001251">
    <property type="entry name" value="CRAL-TRIO_dom"/>
</dbReference>
<evidence type="ECO:0000256" key="6">
    <source>
        <dbReference type="ARBA" id="ARBA00049987"/>
    </source>
</evidence>
<keyword evidence="3" id="KW-0963">Cytoplasm</keyword>
<feature type="domain" description="SH3" evidence="9">
    <location>
        <begin position="929"/>
        <end position="990"/>
    </location>
</feature>
<dbReference type="PROSITE" id="PS50002">
    <property type="entry name" value="SH3"/>
    <property type="match status" value="1"/>
</dbReference>
<dbReference type="InterPro" id="IPR051336">
    <property type="entry name" value="RhoGEF_Guanine_NuclExch_SF"/>
</dbReference>
<keyword evidence="5" id="KW-0344">Guanine-nucleotide releasing factor</keyword>
<dbReference type="SUPFAM" id="SSF48065">
    <property type="entry name" value="DBL homology domain (DH-domain)"/>
    <property type="match status" value="1"/>
</dbReference>
<keyword evidence="4" id="KW-0597">Phosphoprotein</keyword>
<dbReference type="SMART" id="SM00326">
    <property type="entry name" value="SH3"/>
    <property type="match status" value="1"/>
</dbReference>
<dbReference type="SUPFAM" id="SSF50044">
    <property type="entry name" value="SH3-domain"/>
    <property type="match status" value="1"/>
</dbReference>
<dbReference type="InterPro" id="IPR035899">
    <property type="entry name" value="DBL_dom_sf"/>
</dbReference>
<evidence type="ECO:0000256" key="1">
    <source>
        <dbReference type="ARBA" id="ARBA00004496"/>
    </source>
</evidence>
<keyword evidence="14" id="KW-1185">Reference proteome</keyword>
<dbReference type="GeneID" id="100523299"/>
<dbReference type="Gene3D" id="2.30.30.40">
    <property type="entry name" value="SH3 Domains"/>
    <property type="match status" value="1"/>
</dbReference>
<accession>A0A287B0A9</accession>
<reference evidence="13" key="2">
    <citation type="journal article" date="2020" name="Gigascience">
        <title>An improved pig reference genome sequence to enable pig genetics and genomics research.</title>
        <authorList>
            <person name="Warr A."/>
            <person name="Affara N."/>
            <person name="Aken B."/>
            <person name="Beiki H."/>
            <person name="Bickhart D.M."/>
            <person name="Billis K."/>
            <person name="Chow W."/>
            <person name="Eory L."/>
            <person name="Finlayson H.A."/>
            <person name="Flicek P."/>
            <person name="Giron C.G."/>
            <person name="Griffin D.K."/>
            <person name="Hall R."/>
            <person name="Hannum G."/>
            <person name="Hourlier T."/>
            <person name="Howe K."/>
            <person name="Hume D.A."/>
            <person name="Izuogu O."/>
            <person name="Kim K."/>
            <person name="Koren S."/>
            <person name="Liu H."/>
            <person name="Manchanda N."/>
            <person name="Martin F.J."/>
            <person name="Nonneman D.J."/>
            <person name="O'Connor R.E."/>
            <person name="Phillippy A.M."/>
            <person name="Rohrer G.A."/>
            <person name="Rosen B.D."/>
            <person name="Rund L.A."/>
            <person name="Sargent C.A."/>
            <person name="Schook L.B."/>
            <person name="Schroeder S.G."/>
            <person name="Schwartz A.S."/>
            <person name="Skinner B.M."/>
            <person name="Talbot R."/>
            <person name="Tseng E."/>
            <person name="Tuggle C.K."/>
            <person name="Watson M."/>
            <person name="Smith T.P.L."/>
            <person name="Archibald A.L."/>
        </authorList>
    </citation>
    <scope>NUCLEOTIDE SEQUENCE [LARGE SCALE GENOMIC DNA]</scope>
    <source>
        <strain evidence="13">Duroc</strain>
    </source>
</reference>
<dbReference type="CDD" id="cd11857">
    <property type="entry name" value="SH3_DBS"/>
    <property type="match status" value="1"/>
</dbReference>
<dbReference type="Gene3D" id="2.30.29.30">
    <property type="entry name" value="Pleckstrin-homology domain (PH domain)/Phosphotyrosine-binding domain (PTB)"/>
    <property type="match status" value="1"/>
</dbReference>
<dbReference type="FunFam" id="2.30.29.30:FF:000078">
    <property type="entry name" value="Guanine nucleotide exchange factor DBS"/>
    <property type="match status" value="1"/>
</dbReference>
<dbReference type="Gene3D" id="1.20.900.10">
    <property type="entry name" value="Dbl homology (DH) domain"/>
    <property type="match status" value="1"/>
</dbReference>
<dbReference type="Bgee" id="ENSSSCG00000012712">
    <property type="expression patterns" value="Expressed in dorsal plus ventral thalamus and 18 other cell types or tissues"/>
</dbReference>
<evidence type="ECO:0000256" key="7">
    <source>
        <dbReference type="PROSITE-ProRule" id="PRU00192"/>
    </source>
</evidence>
<dbReference type="PANTHER" id="PTHR22826:SF146">
    <property type="entry name" value="PROTO-ONCOGENE DBL"/>
    <property type="match status" value="1"/>
</dbReference>
<dbReference type="InterPro" id="IPR001331">
    <property type="entry name" value="GDS_CDC24_CS"/>
</dbReference>
<proteinExistence type="inferred from homology"/>
<reference evidence="13" key="3">
    <citation type="submission" date="2025-08" db="UniProtKB">
        <authorList>
            <consortium name="Ensembl"/>
        </authorList>
    </citation>
    <scope>IDENTIFICATION</scope>
</reference>
<dbReference type="InterPro" id="IPR018159">
    <property type="entry name" value="Spectrin/alpha-actinin"/>
</dbReference>
<dbReference type="AlphaFoldDB" id="A0A287B0A9"/>
<dbReference type="GO" id="GO:0035556">
    <property type="term" value="P:intracellular signal transduction"/>
    <property type="evidence" value="ECO:0007669"/>
    <property type="project" value="InterPro"/>
</dbReference>
<reference evidence="13" key="4">
    <citation type="submission" date="2025-09" db="UniProtKB">
        <authorList>
            <consortium name="Ensembl"/>
        </authorList>
    </citation>
    <scope>IDENTIFICATION</scope>
</reference>
<evidence type="ECO:0000259" key="11">
    <source>
        <dbReference type="PROSITE" id="PS50010"/>
    </source>
</evidence>
<dbReference type="CDD" id="cd00160">
    <property type="entry name" value="RhoGEF"/>
    <property type="match status" value="1"/>
</dbReference>
<dbReference type="Pfam" id="PF13716">
    <property type="entry name" value="CRAL_TRIO_2"/>
    <property type="match status" value="1"/>
</dbReference>
<evidence type="ECO:0000256" key="3">
    <source>
        <dbReference type="ARBA" id="ARBA00022490"/>
    </source>
</evidence>
<dbReference type="FunFam" id="1.20.58.60:FF:000120">
    <property type="entry name" value="proto-oncogene DBL isoform X1"/>
    <property type="match status" value="1"/>
</dbReference>
<dbReference type="InterPro" id="IPR036028">
    <property type="entry name" value="SH3-like_dom_sf"/>
</dbReference>
<keyword evidence="8" id="KW-0175">Coiled coil</keyword>
<dbReference type="PROSITE" id="PS50191">
    <property type="entry name" value="CRAL_TRIO"/>
    <property type="match status" value="1"/>
</dbReference>
<evidence type="ECO:0000313" key="13">
    <source>
        <dbReference type="Ensembl" id="ENSSSCP00000049840.3"/>
    </source>
</evidence>
<evidence type="ECO:0000313" key="15">
    <source>
        <dbReference type="VGNC" id="VGNC:90067"/>
    </source>
</evidence>
<feature type="domain" description="DH" evidence="11">
    <location>
        <begin position="511"/>
        <end position="691"/>
    </location>
</feature>
<evidence type="ECO:0000256" key="5">
    <source>
        <dbReference type="ARBA" id="ARBA00022658"/>
    </source>
</evidence>
<name>A0A287B0A9_PIG</name>
<dbReference type="InterPro" id="IPR000219">
    <property type="entry name" value="DH_dom"/>
</dbReference>
<dbReference type="Pfam" id="PF00621">
    <property type="entry name" value="RhoGEF"/>
    <property type="match status" value="1"/>
</dbReference>
<dbReference type="VGNC" id="VGNC:90067">
    <property type="gene designation" value="MCF2"/>
</dbReference>
<dbReference type="SMART" id="SM00150">
    <property type="entry name" value="SPEC"/>
    <property type="match status" value="1"/>
</dbReference>
<dbReference type="SUPFAM" id="SSF50729">
    <property type="entry name" value="PH domain-like"/>
    <property type="match status" value="1"/>
</dbReference>
<dbReference type="PROSITE" id="PS00741">
    <property type="entry name" value="DH_1"/>
    <property type="match status" value="1"/>
</dbReference>
<dbReference type="GO" id="GO:0005737">
    <property type="term" value="C:cytoplasm"/>
    <property type="evidence" value="ECO:0007669"/>
    <property type="project" value="UniProtKB-SubCell"/>
</dbReference>
<gene>
    <name evidence="13 15" type="primary">MCF2</name>
</gene>
<dbReference type="SMART" id="SM00233">
    <property type="entry name" value="PH"/>
    <property type="match status" value="1"/>
</dbReference>
<comment type="similarity">
    <text evidence="6">Belongs to the MCF2 family.</text>
</comment>
<feature type="domain" description="CRAL-TRIO" evidence="12">
    <location>
        <begin position="13"/>
        <end position="88"/>
    </location>
</feature>
<dbReference type="CTD" id="4168"/>
<keyword evidence="2 7" id="KW-0728">SH3 domain</keyword>
<dbReference type="InterPro" id="IPR055251">
    <property type="entry name" value="SOS1_NGEF_PH"/>
</dbReference>
<dbReference type="SMART" id="SM00325">
    <property type="entry name" value="RhoGEF"/>
    <property type="match status" value="1"/>
</dbReference>
<dbReference type="Pfam" id="PF22697">
    <property type="entry name" value="SOS1_NGEF_PH"/>
    <property type="match status" value="1"/>
</dbReference>
<dbReference type="InterPro" id="IPR001452">
    <property type="entry name" value="SH3_domain"/>
</dbReference>
<evidence type="ECO:0000256" key="4">
    <source>
        <dbReference type="ARBA" id="ARBA00022553"/>
    </source>
</evidence>
<dbReference type="PROSITE" id="PS50003">
    <property type="entry name" value="PH_DOMAIN"/>
    <property type="match status" value="1"/>
</dbReference>
<dbReference type="CDD" id="cd00176">
    <property type="entry name" value="SPEC"/>
    <property type="match status" value="1"/>
</dbReference>
<dbReference type="InterPro" id="IPR001849">
    <property type="entry name" value="PH_domain"/>
</dbReference>
<protein>
    <submittedName>
        <fullName evidence="13">MCF.2 cell line derived transforming sequence</fullName>
    </submittedName>
</protein>
<evidence type="ECO:0000259" key="12">
    <source>
        <dbReference type="PROSITE" id="PS50191"/>
    </source>
</evidence>
<sequence length="1013" mass="117312">MAEATPPRGKMRFRRNAASFPGNLHLVLVLRPTSFLQRTFTDIGFRFSQEDFMLKLPVVMLSSVSDLLTYIDDKQLTPELGGTLQYCHSEWIIFRNAIENFALTVKDMAQMLQSFGTELAETELPDDIPSIEEILAVRAERYHLLKNDITAVTKEGKILLTNLEVPDAEDAVSSRPEHHQHISGDWQTINKLLTQVHDMEIAFDGFWEKHQLKMEQYLQLWKFEQDFQELVSEVELLLNQQAELADVTGNIAQVKQKIKKLENLDENSQDLLAKARFVIIHGHRLAASHHYALDLICQRCNELRYLSDILVNEIKAKRVQLSRTFKMHKLLQQARQCCDEGECLLANQEIDKFQSKEDAQKALQDIENFLEMALPFINYDPETLQYEFDVILSPELKAQMQTIQLKLENIRSIFETQQAGFRNLADKRGKPVPFVVPASDSLIRSRAPFFSSKQVGVGYSFFQACKLFSKGKKTWRQNQSNLKIEVVHDCREKRASAQSSSLDNDNSLDVLKNHVLNELVQTERVYVRELFTVLLGYRAEMDNPEMFDLMPPLLRNKKDVLFGNMAEIYEFHNNIFMSSLENCVDAPERVGLCFLERKDDFQMYAKYCQNKPRSEGIWKKYSDCAFFQECQRKLKHRLGLDSYLLKPVQRITKYQLLLKELLKYSKDCEGSVQLKEALDTMLDLLKSVNDSMHQIAINGYIGNLNELGKMITQGAFSVWIGHKKGATKMKDFARFKPMQRHLFLYEKAIVFCKRRVESGEGSDRYPSYSFKHCLKMDEVGITEYVKGDNRKFEIWYAGKEEVYIVQASNIDVKMTWLKEIRSILLKQQELMTVQKREQYNQLTEQNHLSSQRSDERHQGAFMGAEEADLEHTSAMVEVGEAIASVRAEANTVWTEMSSPAEISEEPEEWSSHYFYPSYDDNEEEERPLMSPGTYKALADCRKRGSEDLLIRHGDVIQLLHEDAEGQWLVKNLNRRKEGLIPGNSLQILIGDYRFRNARVTDAALSHTRKFPWN</sequence>
<dbReference type="RefSeq" id="XP_020935767.1">
    <property type="nucleotide sequence ID" value="XM_021080108.1"/>
</dbReference>
<dbReference type="PROSITE" id="PS50010">
    <property type="entry name" value="DH_2"/>
    <property type="match status" value="1"/>
</dbReference>
<dbReference type="SUPFAM" id="SSF46966">
    <property type="entry name" value="Spectrin repeat"/>
    <property type="match status" value="1"/>
</dbReference>
<feature type="coiled-coil region" evidence="8">
    <location>
        <begin position="237"/>
        <end position="274"/>
    </location>
</feature>
<evidence type="ECO:0000259" key="10">
    <source>
        <dbReference type="PROSITE" id="PS50003"/>
    </source>
</evidence>
<dbReference type="Proteomes" id="UP000008227">
    <property type="component" value="Chromosome X"/>
</dbReference>
<evidence type="ECO:0000256" key="2">
    <source>
        <dbReference type="ARBA" id="ARBA00022443"/>
    </source>
</evidence>
<comment type="subcellular location">
    <subcellularLocation>
        <location evidence="1">Cytoplasm</location>
    </subcellularLocation>
</comment>
<dbReference type="GO" id="GO:0005085">
    <property type="term" value="F:guanyl-nucleotide exchange factor activity"/>
    <property type="evidence" value="ECO:0007669"/>
    <property type="project" value="UniProtKB-KW"/>
</dbReference>
<dbReference type="Ensembl" id="ENSSSCT00000046935.3">
    <property type="protein sequence ID" value="ENSSSCP00000049840.3"/>
    <property type="gene ID" value="ENSSSCG00000012712.6"/>
</dbReference>
<organism evidence="13 14">
    <name type="scientific">Sus scrofa</name>
    <name type="common">Pig</name>
    <dbReference type="NCBI Taxonomy" id="9823"/>
    <lineage>
        <taxon>Eukaryota</taxon>
        <taxon>Metazoa</taxon>
        <taxon>Chordata</taxon>
        <taxon>Craniata</taxon>
        <taxon>Vertebrata</taxon>
        <taxon>Euteleostomi</taxon>
        <taxon>Mammalia</taxon>
        <taxon>Eutheria</taxon>
        <taxon>Laurasiatheria</taxon>
        <taxon>Artiodactyla</taxon>
        <taxon>Suina</taxon>
        <taxon>Suidae</taxon>
        <taxon>Sus</taxon>
    </lineage>
</organism>